<dbReference type="EMBL" id="BRXY01000181">
    <property type="protein sequence ID" value="GMH74690.1"/>
    <property type="molecule type" value="Genomic_DNA"/>
</dbReference>
<evidence type="ECO:0000256" key="4">
    <source>
        <dbReference type="ARBA" id="ARBA00022840"/>
    </source>
</evidence>
<dbReference type="InterPro" id="IPR004147">
    <property type="entry name" value="ABC1_dom"/>
</dbReference>
<organism evidence="6 7">
    <name type="scientific">Triparma strigata</name>
    <dbReference type="NCBI Taxonomy" id="1606541"/>
    <lineage>
        <taxon>Eukaryota</taxon>
        <taxon>Sar</taxon>
        <taxon>Stramenopiles</taxon>
        <taxon>Ochrophyta</taxon>
        <taxon>Bolidophyceae</taxon>
        <taxon>Parmales</taxon>
        <taxon>Triparmaceae</taxon>
        <taxon>Triparma</taxon>
    </lineage>
</organism>
<comment type="caution">
    <text evidence="6">The sequence shown here is derived from an EMBL/GenBank/DDBJ whole genome shotgun (WGS) entry which is preliminary data.</text>
</comment>
<evidence type="ECO:0000313" key="6">
    <source>
        <dbReference type="EMBL" id="GMH74690.1"/>
    </source>
</evidence>
<keyword evidence="7" id="KW-1185">Reference proteome</keyword>
<dbReference type="PANTHER" id="PTHR43851:SF3">
    <property type="entry name" value="COENZYME Q8"/>
    <property type="match status" value="1"/>
</dbReference>
<dbReference type="GO" id="GO:0006744">
    <property type="term" value="P:ubiquinone biosynthetic process"/>
    <property type="evidence" value="ECO:0007669"/>
    <property type="project" value="TreeGrafter"/>
</dbReference>
<accession>A0A9W7EE41</accession>
<comment type="similarity">
    <text evidence="1">Belongs to the protein kinase superfamily. ADCK protein kinase family.</text>
</comment>
<dbReference type="Pfam" id="PF03109">
    <property type="entry name" value="ABC1"/>
    <property type="match status" value="1"/>
</dbReference>
<protein>
    <recommendedName>
        <fullName evidence="5">ABC1 atypical kinase-like domain-containing protein</fullName>
    </recommendedName>
</protein>
<evidence type="ECO:0000256" key="2">
    <source>
        <dbReference type="ARBA" id="ARBA00022679"/>
    </source>
</evidence>
<evidence type="ECO:0000256" key="3">
    <source>
        <dbReference type="ARBA" id="ARBA00022741"/>
    </source>
</evidence>
<keyword evidence="2" id="KW-0808">Transferase</keyword>
<keyword evidence="4" id="KW-0067">ATP-binding</keyword>
<evidence type="ECO:0000256" key="1">
    <source>
        <dbReference type="ARBA" id="ARBA00009670"/>
    </source>
</evidence>
<dbReference type="CDD" id="cd13970">
    <property type="entry name" value="ABC1_ADCK3"/>
    <property type="match status" value="1"/>
</dbReference>
<keyword evidence="3" id="KW-0547">Nucleotide-binding</keyword>
<dbReference type="SUPFAM" id="SSF56112">
    <property type="entry name" value="Protein kinase-like (PK-like)"/>
    <property type="match status" value="1"/>
</dbReference>
<dbReference type="GO" id="GO:0016740">
    <property type="term" value="F:transferase activity"/>
    <property type="evidence" value="ECO:0007669"/>
    <property type="project" value="UniProtKB-KW"/>
</dbReference>
<dbReference type="PANTHER" id="PTHR43851">
    <property type="match status" value="1"/>
</dbReference>
<dbReference type="Proteomes" id="UP001165085">
    <property type="component" value="Unassembled WGS sequence"/>
</dbReference>
<reference evidence="7" key="1">
    <citation type="journal article" date="2023" name="Commun. Biol.">
        <title>Genome analysis of Parmales, the sister group of diatoms, reveals the evolutionary specialization of diatoms from phago-mixotrophs to photoautotrophs.</title>
        <authorList>
            <person name="Ban H."/>
            <person name="Sato S."/>
            <person name="Yoshikawa S."/>
            <person name="Yamada K."/>
            <person name="Nakamura Y."/>
            <person name="Ichinomiya M."/>
            <person name="Sato N."/>
            <person name="Blanc-Mathieu R."/>
            <person name="Endo H."/>
            <person name="Kuwata A."/>
            <person name="Ogata H."/>
        </authorList>
    </citation>
    <scope>NUCLEOTIDE SEQUENCE [LARGE SCALE GENOMIC DNA]</scope>
    <source>
        <strain evidence="7">NIES 3701</strain>
    </source>
</reference>
<dbReference type="InterPro" id="IPR051409">
    <property type="entry name" value="Atypical_kinase_ADCK"/>
</dbReference>
<evidence type="ECO:0000259" key="5">
    <source>
        <dbReference type="Pfam" id="PF03109"/>
    </source>
</evidence>
<dbReference type="OrthoDB" id="201153at2759"/>
<gene>
    <name evidence="6" type="ORF">TrST_g4000</name>
</gene>
<feature type="domain" description="ABC1 atypical kinase-like" evidence="5">
    <location>
        <begin position="65"/>
        <end position="278"/>
    </location>
</feature>
<name>A0A9W7EE41_9STRA</name>
<proteinExistence type="inferred from homology"/>
<dbReference type="InterPro" id="IPR034646">
    <property type="entry name" value="ADCK3_dom"/>
</dbReference>
<dbReference type="AlphaFoldDB" id="A0A9W7EE41"/>
<dbReference type="InterPro" id="IPR011009">
    <property type="entry name" value="Kinase-like_dom_sf"/>
</dbReference>
<evidence type="ECO:0000313" key="7">
    <source>
        <dbReference type="Proteomes" id="UP001165085"/>
    </source>
</evidence>
<sequence length="380" mass="42556">MKLGQMLSLHSGGLGEEWSKAFGEMKNKGDCMSFEELNTELNLTYSSTLLPSSSTLSPPVPGIKTLEPKPIYAGSIGQVHVAKGEDGGFLAVKVRYPGIADTVISDLDNLNTLINVVNVVPEGVFIDNIIEEGKAEVIKECSYKIELENHKRYIELIKSDDELVKMGFYVPKIMEELCGDNIIVSEWFHGVTIEEVQAGHKESDRICEGLMRLTFLELFKWRFSQTDPNPGNFLWDEREGKVGLIDFGGCREYDKEWMKDYFSIVNAASLGDAATVEERSFELGFLSSKDSRKMIDAHVEGAMILGEPFRGGKYDFKEGKVTQRIGEVAKVFAKERKTPPPRNVYTIHRKMAGAFETVARLNGKAGGREILEEAQEWIHL</sequence>
<dbReference type="GO" id="GO:0005524">
    <property type="term" value="F:ATP binding"/>
    <property type="evidence" value="ECO:0007669"/>
    <property type="project" value="UniProtKB-KW"/>
</dbReference>